<dbReference type="GO" id="GO:0008236">
    <property type="term" value="F:serine-type peptidase activity"/>
    <property type="evidence" value="ECO:0007669"/>
    <property type="project" value="UniProtKB-KW"/>
</dbReference>
<dbReference type="Proteomes" id="UP000551501">
    <property type="component" value="Unassembled WGS sequence"/>
</dbReference>
<evidence type="ECO:0000256" key="3">
    <source>
        <dbReference type="ARBA" id="ARBA00022801"/>
    </source>
</evidence>
<proteinExistence type="inferred from homology"/>
<organism evidence="5 6">
    <name type="scientific">Gordonia humi</name>
    <dbReference type="NCBI Taxonomy" id="686429"/>
    <lineage>
        <taxon>Bacteria</taxon>
        <taxon>Bacillati</taxon>
        <taxon>Actinomycetota</taxon>
        <taxon>Actinomycetes</taxon>
        <taxon>Mycobacteriales</taxon>
        <taxon>Gordoniaceae</taxon>
        <taxon>Gordonia</taxon>
    </lineage>
</organism>
<gene>
    <name evidence="5" type="ORF">BKA16_002446</name>
</gene>
<reference evidence="5 6" key="1">
    <citation type="submission" date="2020-08" db="EMBL/GenBank/DDBJ databases">
        <title>Sequencing the genomes of 1000 actinobacteria strains.</title>
        <authorList>
            <person name="Klenk H.-P."/>
        </authorList>
    </citation>
    <scope>NUCLEOTIDE SEQUENCE [LARGE SCALE GENOMIC DNA]</scope>
    <source>
        <strain evidence="5 6">DSM 45298</strain>
    </source>
</reference>
<dbReference type="SUPFAM" id="SSF52317">
    <property type="entry name" value="Class I glutamine amidotransferase-like"/>
    <property type="match status" value="1"/>
</dbReference>
<dbReference type="GO" id="GO:0016805">
    <property type="term" value="F:dipeptidase activity"/>
    <property type="evidence" value="ECO:0007669"/>
    <property type="project" value="UniProtKB-KW"/>
</dbReference>
<evidence type="ECO:0000256" key="4">
    <source>
        <dbReference type="ARBA" id="ARBA00022825"/>
    </source>
</evidence>
<keyword evidence="6" id="KW-1185">Reference proteome</keyword>
<evidence type="ECO:0000256" key="1">
    <source>
        <dbReference type="ARBA" id="ARBA00006534"/>
    </source>
</evidence>
<dbReference type="PANTHER" id="PTHR20842">
    <property type="entry name" value="PROTEASE S51 ALPHA-ASPARTYL DIPEPTIDASE"/>
    <property type="match status" value="1"/>
</dbReference>
<dbReference type="AlphaFoldDB" id="A0A840EZV9"/>
<keyword evidence="4" id="KW-0720">Serine protease</keyword>
<comment type="caution">
    <text evidence="5">The sequence shown here is derived from an EMBL/GenBank/DDBJ whole genome shotgun (WGS) entry which is preliminary data.</text>
</comment>
<keyword evidence="3 5" id="KW-0378">Hydrolase</keyword>
<dbReference type="PANTHER" id="PTHR20842:SF0">
    <property type="entry name" value="ALPHA-ASPARTYL DIPEPTIDASE"/>
    <property type="match status" value="1"/>
</dbReference>
<dbReference type="Pfam" id="PF03575">
    <property type="entry name" value="Peptidase_S51"/>
    <property type="match status" value="1"/>
</dbReference>
<dbReference type="InterPro" id="IPR005320">
    <property type="entry name" value="Peptidase_S51"/>
</dbReference>
<dbReference type="GO" id="GO:0006508">
    <property type="term" value="P:proteolysis"/>
    <property type="evidence" value="ECO:0007669"/>
    <property type="project" value="UniProtKB-KW"/>
</dbReference>
<sequence length="187" mass="19535">MHLLLLSLGDGALERFVADVVGTSPAETTVGHVTGAGRELLVDRGCRVIDFAAAPDEVDAVFVGGGNTFAIWAHLRATGLDRVIDARVRGGLPYIGLSAGSVIAGPDIEPAGLLDDPAEAPDLRDTTGFGWIDTVMIPHAGGILPAYPPSLIAETFATYGPRFPLRPIDDDEALLVDGDEQRIVASP</sequence>
<keyword evidence="2" id="KW-0645">Protease</keyword>
<dbReference type="RefSeq" id="WP_183370895.1">
    <property type="nucleotide sequence ID" value="NZ_BAABHL010000040.1"/>
</dbReference>
<keyword evidence="5" id="KW-0224">Dipeptidase</keyword>
<evidence type="ECO:0000313" key="6">
    <source>
        <dbReference type="Proteomes" id="UP000551501"/>
    </source>
</evidence>
<dbReference type="EC" id="3.4.13.21" evidence="5"/>
<dbReference type="Gene3D" id="3.40.50.880">
    <property type="match status" value="1"/>
</dbReference>
<evidence type="ECO:0000256" key="2">
    <source>
        <dbReference type="ARBA" id="ARBA00022670"/>
    </source>
</evidence>
<protein>
    <submittedName>
        <fullName evidence="5">Dipeptidase E</fullName>
        <ecNumber evidence="5">3.4.13.21</ecNumber>
    </submittedName>
</protein>
<dbReference type="EMBL" id="JACIFP010000001">
    <property type="protein sequence ID" value="MBB4135894.1"/>
    <property type="molecule type" value="Genomic_DNA"/>
</dbReference>
<name>A0A840EZV9_9ACTN</name>
<evidence type="ECO:0000313" key="5">
    <source>
        <dbReference type="EMBL" id="MBB4135894.1"/>
    </source>
</evidence>
<accession>A0A840EZV9</accession>
<dbReference type="InterPro" id="IPR029062">
    <property type="entry name" value="Class_I_gatase-like"/>
</dbReference>
<comment type="similarity">
    <text evidence="1">Belongs to the peptidase S51 family.</text>
</comment>